<evidence type="ECO:0000256" key="1">
    <source>
        <dbReference type="SAM" id="MobiDB-lite"/>
    </source>
</evidence>
<proteinExistence type="predicted"/>
<dbReference type="EMBL" id="AMZH03023528">
    <property type="protein sequence ID" value="RRT36489.1"/>
    <property type="molecule type" value="Genomic_DNA"/>
</dbReference>
<dbReference type="Proteomes" id="UP000287651">
    <property type="component" value="Unassembled WGS sequence"/>
</dbReference>
<accession>A0A426XAG6</accession>
<protein>
    <submittedName>
        <fullName evidence="2">Uncharacterized protein</fullName>
    </submittedName>
</protein>
<comment type="caution">
    <text evidence="2">The sequence shown here is derived from an EMBL/GenBank/DDBJ whole genome shotgun (WGS) entry which is preliminary data.</text>
</comment>
<evidence type="ECO:0000313" key="2">
    <source>
        <dbReference type="EMBL" id="RRT36489.1"/>
    </source>
</evidence>
<evidence type="ECO:0000313" key="3">
    <source>
        <dbReference type="Proteomes" id="UP000287651"/>
    </source>
</evidence>
<gene>
    <name evidence="2" type="ORF">B296_00035349</name>
</gene>
<feature type="region of interest" description="Disordered" evidence="1">
    <location>
        <begin position="1"/>
        <end position="39"/>
    </location>
</feature>
<feature type="compositionally biased region" description="Polar residues" evidence="1">
    <location>
        <begin position="14"/>
        <end position="23"/>
    </location>
</feature>
<feature type="region of interest" description="Disordered" evidence="1">
    <location>
        <begin position="264"/>
        <end position="285"/>
    </location>
</feature>
<organism evidence="2 3">
    <name type="scientific">Ensete ventricosum</name>
    <name type="common">Abyssinian banana</name>
    <name type="synonym">Musa ensete</name>
    <dbReference type="NCBI Taxonomy" id="4639"/>
    <lineage>
        <taxon>Eukaryota</taxon>
        <taxon>Viridiplantae</taxon>
        <taxon>Streptophyta</taxon>
        <taxon>Embryophyta</taxon>
        <taxon>Tracheophyta</taxon>
        <taxon>Spermatophyta</taxon>
        <taxon>Magnoliopsida</taxon>
        <taxon>Liliopsida</taxon>
        <taxon>Zingiberales</taxon>
        <taxon>Musaceae</taxon>
        <taxon>Ensete</taxon>
    </lineage>
</organism>
<dbReference type="AlphaFoldDB" id="A0A426XAG6"/>
<sequence>MIDAGLTTTKKESYNQMLGQSQVRGPGFGRCSGNSPRDSSEVCRRYRKLVESLLSSPGARRRDRRLAGSSPKTCRRYRNLAGCSSGAYQDSIGSSPEEDQETHQKIVGGCQKSCQEGSCKGLIFTQRRLIVDADGARLRLNHYKCECALIAFICLTEVHEVADSWLKELDLELNLALFHAKEAEARVEEVRDEATITKDMEEERSYVAERERRVMASYKEFKGFAIVSSMLAKSLMGSSTRVPSTRFKARYLKLEVDEDPFAELPSDAEVPAPTDIPFDNHPATPPALPPSLKVARSCQPSLLVTSFYGFYSK</sequence>
<reference evidence="2 3" key="1">
    <citation type="journal article" date="2014" name="Agronomy (Basel)">
        <title>A Draft Genome Sequence for Ensete ventricosum, the Drought-Tolerant Tree Against Hunger.</title>
        <authorList>
            <person name="Harrison J."/>
            <person name="Moore K.A."/>
            <person name="Paszkiewicz K."/>
            <person name="Jones T."/>
            <person name="Grant M."/>
            <person name="Ambacheew D."/>
            <person name="Muzemil S."/>
            <person name="Studholme D.J."/>
        </authorList>
    </citation>
    <scope>NUCLEOTIDE SEQUENCE [LARGE SCALE GENOMIC DNA]</scope>
</reference>
<name>A0A426XAG6_ENSVE</name>